<dbReference type="EMBL" id="JAQOWY010000275">
    <property type="protein sequence ID" value="KAK1845361.1"/>
    <property type="molecule type" value="Genomic_DNA"/>
</dbReference>
<comment type="caution">
    <text evidence="1">The sequence shown here is derived from an EMBL/GenBank/DDBJ whole genome shotgun (WGS) entry which is preliminary data.</text>
</comment>
<reference evidence="1" key="1">
    <citation type="submission" date="2023-01" db="EMBL/GenBank/DDBJ databases">
        <title>Colletotrichum chrysophilum M932 genome sequence.</title>
        <authorList>
            <person name="Baroncelli R."/>
        </authorList>
    </citation>
    <scope>NUCLEOTIDE SEQUENCE</scope>
    <source>
        <strain evidence="1">M932</strain>
    </source>
</reference>
<protein>
    <submittedName>
        <fullName evidence="1">Uncharacterized protein</fullName>
    </submittedName>
</protein>
<organism evidence="1 2">
    <name type="scientific">Colletotrichum chrysophilum</name>
    <dbReference type="NCBI Taxonomy" id="1836956"/>
    <lineage>
        <taxon>Eukaryota</taxon>
        <taxon>Fungi</taxon>
        <taxon>Dikarya</taxon>
        <taxon>Ascomycota</taxon>
        <taxon>Pezizomycotina</taxon>
        <taxon>Sordariomycetes</taxon>
        <taxon>Hypocreomycetidae</taxon>
        <taxon>Glomerellales</taxon>
        <taxon>Glomerellaceae</taxon>
        <taxon>Colletotrichum</taxon>
        <taxon>Colletotrichum gloeosporioides species complex</taxon>
    </lineage>
</organism>
<proteinExistence type="predicted"/>
<dbReference type="Proteomes" id="UP001243330">
    <property type="component" value="Unassembled WGS sequence"/>
</dbReference>
<accession>A0AAD9AC26</accession>
<gene>
    <name evidence="1" type="ORF">CCHR01_12020</name>
</gene>
<evidence type="ECO:0000313" key="2">
    <source>
        <dbReference type="Proteomes" id="UP001243330"/>
    </source>
</evidence>
<keyword evidence="2" id="KW-1185">Reference proteome</keyword>
<dbReference type="AlphaFoldDB" id="A0AAD9AC26"/>
<evidence type="ECO:0000313" key="1">
    <source>
        <dbReference type="EMBL" id="KAK1845361.1"/>
    </source>
</evidence>
<sequence>MIRTLARDDGTMATAVFGRRALTSETRLQSSPVHRVDVVDLVPNAMAEDVSLALVTGTCLLRVGQDSAEETETSLPVFSGWRCREAATRLAAFSCRDGGCLIRLRQSYT</sequence>
<name>A0AAD9AC26_9PEZI</name>